<evidence type="ECO:0000256" key="4">
    <source>
        <dbReference type="RuleBase" id="RU003968"/>
    </source>
</evidence>
<evidence type="ECO:0000313" key="7">
    <source>
        <dbReference type="EMBL" id="SPO04170.1"/>
    </source>
</evidence>
<keyword evidence="3 4" id="KW-0274">FAD</keyword>
<dbReference type="InterPro" id="IPR012132">
    <property type="entry name" value="GMC_OxRdtase"/>
</dbReference>
<gene>
    <name evidence="7" type="ORF">DNG_06853</name>
</gene>
<dbReference type="InterPro" id="IPR036188">
    <property type="entry name" value="FAD/NAD-bd_sf"/>
</dbReference>
<name>A0AAE8SWV0_9PEZI</name>
<sequence length="587" mass="62087">MANRTQESDFLVVGGGLTGSVVASRLATAFPSAHITVLEAGGDAAGNPLTSAPMACLAAHFSPIDWAYETAPQKHLNGRRVYAAAGKALGGGTNINYGVWSRGAREDYDAWADLIGDARWGYDGLLKYFRRTERHLGGVRSEGQDQGMEKDETQDLVEEHGYEGPITTAGIYSVSPLRKYGLREPLREAWEASGVPVNPHTNGGKTLGLHSIVENWRDGKRQVASDAYGLKNHANVTIVTGQIVTRILVADDGNGGNKAVGAETADGTVYRASKEVIVACGAYRTPQLLLLSGIGPAAELSRHGIPQLVDLPVGRGFHDHFSLYQFWRVSQPELGMALGTPLWSDPAYQVGLPYDWVGWSNGPPVDVLRAAMESDEKNGLLPSDPAELALTKGTASDGRAHYEGALLYAPAGAPIIDGGVTMPLDGTIVAMVTVSELPTSRGTITLSSSDPTAPPVIDPNYYATESDRVVMRSGVRQSRRVMEAAKNPDGSPAFVGEVLPRDGVPALTADSSDDEIDARVRDFGITTFHAGGGAALGSVVDAELRVKGVAGLRVVDASVMPGPLASHYQIALYAVAEQAAEMIAHST</sequence>
<dbReference type="Pfam" id="PF00732">
    <property type="entry name" value="GMC_oxred_N"/>
    <property type="match status" value="1"/>
</dbReference>
<evidence type="ECO:0000256" key="2">
    <source>
        <dbReference type="PIRSR" id="PIRSR000137-1"/>
    </source>
</evidence>
<feature type="binding site" evidence="3">
    <location>
        <position position="244"/>
    </location>
    <ligand>
        <name>FAD</name>
        <dbReference type="ChEBI" id="CHEBI:57692"/>
    </ligand>
</feature>
<comment type="caution">
    <text evidence="7">The sequence shown here is derived from an EMBL/GenBank/DDBJ whole genome shotgun (WGS) entry which is preliminary data.</text>
</comment>
<dbReference type="Gene3D" id="3.50.50.60">
    <property type="entry name" value="FAD/NAD(P)-binding domain"/>
    <property type="match status" value="1"/>
</dbReference>
<comment type="cofactor">
    <cofactor evidence="3">
        <name>FAD</name>
        <dbReference type="ChEBI" id="CHEBI:57692"/>
    </cofactor>
</comment>
<dbReference type="PROSITE" id="PS00623">
    <property type="entry name" value="GMC_OXRED_1"/>
    <property type="match status" value="1"/>
</dbReference>
<dbReference type="SUPFAM" id="SSF54373">
    <property type="entry name" value="FAD-linked reductases, C-terminal domain"/>
    <property type="match status" value="1"/>
</dbReference>
<dbReference type="PROSITE" id="PS00624">
    <property type="entry name" value="GMC_OXRED_2"/>
    <property type="match status" value="1"/>
</dbReference>
<dbReference type="Proteomes" id="UP001187682">
    <property type="component" value="Unassembled WGS sequence"/>
</dbReference>
<feature type="active site" description="Proton donor" evidence="2">
    <location>
        <position position="529"/>
    </location>
</feature>
<dbReference type="AlphaFoldDB" id="A0AAE8SWV0"/>
<dbReference type="EMBL" id="ONZQ02000009">
    <property type="protein sequence ID" value="SPO04170.1"/>
    <property type="molecule type" value="Genomic_DNA"/>
</dbReference>
<dbReference type="InterPro" id="IPR007867">
    <property type="entry name" value="GMC_OxRtase_C"/>
</dbReference>
<dbReference type="PANTHER" id="PTHR11552:SF123">
    <property type="entry name" value="GMC OXIDOREDUCTASE (AFU_ORTHOLOGUE AFUA_2G01770)-RELATED"/>
    <property type="match status" value="1"/>
</dbReference>
<dbReference type="SUPFAM" id="SSF51905">
    <property type="entry name" value="FAD/NAD(P)-binding domain"/>
    <property type="match status" value="1"/>
</dbReference>
<evidence type="ECO:0000259" key="6">
    <source>
        <dbReference type="PROSITE" id="PS00624"/>
    </source>
</evidence>
<dbReference type="PANTHER" id="PTHR11552">
    <property type="entry name" value="GLUCOSE-METHANOL-CHOLINE GMC OXIDOREDUCTASE"/>
    <property type="match status" value="1"/>
</dbReference>
<organism evidence="7 8">
    <name type="scientific">Cephalotrichum gorgonifer</name>
    <dbReference type="NCBI Taxonomy" id="2041049"/>
    <lineage>
        <taxon>Eukaryota</taxon>
        <taxon>Fungi</taxon>
        <taxon>Dikarya</taxon>
        <taxon>Ascomycota</taxon>
        <taxon>Pezizomycotina</taxon>
        <taxon>Sordariomycetes</taxon>
        <taxon>Hypocreomycetidae</taxon>
        <taxon>Microascales</taxon>
        <taxon>Microascaceae</taxon>
        <taxon>Cephalotrichum</taxon>
    </lineage>
</organism>
<evidence type="ECO:0000313" key="8">
    <source>
        <dbReference type="Proteomes" id="UP001187682"/>
    </source>
</evidence>
<dbReference type="Pfam" id="PF05199">
    <property type="entry name" value="GMC_oxred_C"/>
    <property type="match status" value="1"/>
</dbReference>
<feature type="domain" description="Glucose-methanol-choline oxidoreductase N-terminal" evidence="6">
    <location>
        <begin position="281"/>
        <end position="295"/>
    </location>
</feature>
<feature type="active site" description="Proton acceptor" evidence="2">
    <location>
        <position position="567"/>
    </location>
</feature>
<proteinExistence type="inferred from homology"/>
<comment type="similarity">
    <text evidence="1 4">Belongs to the GMC oxidoreductase family.</text>
</comment>
<evidence type="ECO:0000256" key="1">
    <source>
        <dbReference type="ARBA" id="ARBA00010790"/>
    </source>
</evidence>
<dbReference type="PIRSF" id="PIRSF000137">
    <property type="entry name" value="Alcohol_oxidase"/>
    <property type="match status" value="1"/>
</dbReference>
<dbReference type="GO" id="GO:0050660">
    <property type="term" value="F:flavin adenine dinucleotide binding"/>
    <property type="evidence" value="ECO:0007669"/>
    <property type="project" value="InterPro"/>
</dbReference>
<feature type="domain" description="Glucose-methanol-choline oxidoreductase N-terminal" evidence="5">
    <location>
        <begin position="86"/>
        <end position="109"/>
    </location>
</feature>
<dbReference type="Gene3D" id="3.30.560.10">
    <property type="entry name" value="Glucose Oxidase, domain 3"/>
    <property type="match status" value="1"/>
</dbReference>
<protein>
    <submittedName>
        <fullName evidence="7">Related to choline dehydrogenase and related flavoproteins</fullName>
    </submittedName>
</protein>
<evidence type="ECO:0000259" key="5">
    <source>
        <dbReference type="PROSITE" id="PS00623"/>
    </source>
</evidence>
<accession>A0AAE8SWV0</accession>
<evidence type="ECO:0000256" key="3">
    <source>
        <dbReference type="PIRSR" id="PIRSR000137-2"/>
    </source>
</evidence>
<keyword evidence="8" id="KW-1185">Reference proteome</keyword>
<dbReference type="InterPro" id="IPR000172">
    <property type="entry name" value="GMC_OxRdtase_N"/>
</dbReference>
<keyword evidence="4" id="KW-0285">Flavoprotein</keyword>
<dbReference type="GO" id="GO:0016614">
    <property type="term" value="F:oxidoreductase activity, acting on CH-OH group of donors"/>
    <property type="evidence" value="ECO:0007669"/>
    <property type="project" value="InterPro"/>
</dbReference>
<reference evidence="7" key="1">
    <citation type="submission" date="2018-03" db="EMBL/GenBank/DDBJ databases">
        <authorList>
            <person name="Guldener U."/>
        </authorList>
    </citation>
    <scope>NUCLEOTIDE SEQUENCE</scope>
</reference>
<feature type="binding site" evidence="3">
    <location>
        <begin position="96"/>
        <end position="99"/>
    </location>
    <ligand>
        <name>FAD</name>
        <dbReference type="ChEBI" id="CHEBI:57692"/>
    </ligand>
</feature>